<dbReference type="Pfam" id="PF01926">
    <property type="entry name" value="MMR_HSR1"/>
    <property type="match status" value="1"/>
</dbReference>
<sequence length="199" mass="22250">MSVNLQKAEFVRSAAKASDFPRDRLPQVAFAGRSNVGKSSVINRLLNRKNLARVGAAPGKTTHINYFLIDEKFYLVDLPGYGYAKVSKGERERWGRLMEEWFSDNTLMTLGMMIVDARHKPTADDQTMAEWFQGSGRPFAVVANKLDKLKKSEIASNLARIRETLGLDETVKVIPFSAEKGDGKQELLELILAHAGEHL</sequence>
<dbReference type="FunFam" id="3.40.50.300:FF:000098">
    <property type="entry name" value="Probable GTP-binding protein EngB"/>
    <property type="match status" value="1"/>
</dbReference>
<evidence type="ECO:0000256" key="7">
    <source>
        <dbReference type="ARBA" id="ARBA00023134"/>
    </source>
</evidence>
<evidence type="ECO:0000313" key="12">
    <source>
        <dbReference type="EMBL" id="MBC5732689.1"/>
    </source>
</evidence>
<dbReference type="HAMAP" id="MF_00321">
    <property type="entry name" value="GTPase_EngB"/>
    <property type="match status" value="1"/>
</dbReference>
<dbReference type="SUPFAM" id="SSF52540">
    <property type="entry name" value="P-loop containing nucleoside triphosphate hydrolases"/>
    <property type="match status" value="1"/>
</dbReference>
<keyword evidence="5 10" id="KW-0547">Nucleotide-binding</keyword>
<dbReference type="Gene3D" id="3.40.50.300">
    <property type="entry name" value="P-loop containing nucleotide triphosphate hydrolases"/>
    <property type="match status" value="1"/>
</dbReference>
<feature type="domain" description="EngB-type G" evidence="11">
    <location>
        <begin position="24"/>
        <end position="197"/>
    </location>
</feature>
<evidence type="ECO:0000256" key="1">
    <source>
        <dbReference type="ARBA" id="ARBA00001946"/>
    </source>
</evidence>
<evidence type="ECO:0000259" key="11">
    <source>
        <dbReference type="PROSITE" id="PS51706"/>
    </source>
</evidence>
<protein>
    <recommendedName>
        <fullName evidence="10">Probable GTP-binding protein EngB</fullName>
    </recommendedName>
</protein>
<dbReference type="PANTHER" id="PTHR11649:SF13">
    <property type="entry name" value="ENGB-TYPE G DOMAIN-CONTAINING PROTEIN"/>
    <property type="match status" value="1"/>
</dbReference>
<comment type="cofactor">
    <cofactor evidence="1">
        <name>Mg(2+)</name>
        <dbReference type="ChEBI" id="CHEBI:18420"/>
    </cofactor>
</comment>
<keyword evidence="3 10" id="KW-0132">Cell division</keyword>
<dbReference type="GO" id="GO:0005829">
    <property type="term" value="C:cytosol"/>
    <property type="evidence" value="ECO:0007669"/>
    <property type="project" value="TreeGrafter"/>
</dbReference>
<keyword evidence="7 10" id="KW-0342">GTP-binding</keyword>
<keyword evidence="9 10" id="KW-0131">Cell cycle</keyword>
<dbReference type="InterPro" id="IPR027417">
    <property type="entry name" value="P-loop_NTPase"/>
</dbReference>
<evidence type="ECO:0000256" key="4">
    <source>
        <dbReference type="ARBA" id="ARBA00022723"/>
    </source>
</evidence>
<evidence type="ECO:0000313" key="13">
    <source>
        <dbReference type="Proteomes" id="UP000661435"/>
    </source>
</evidence>
<dbReference type="PROSITE" id="PS51706">
    <property type="entry name" value="G_ENGB"/>
    <property type="match status" value="1"/>
</dbReference>
<dbReference type="NCBIfam" id="TIGR03598">
    <property type="entry name" value="GTPase_YsxC"/>
    <property type="match status" value="1"/>
</dbReference>
<keyword evidence="6" id="KW-0460">Magnesium</keyword>
<dbReference type="InterPro" id="IPR006073">
    <property type="entry name" value="GTP-bd"/>
</dbReference>
<accession>A0A8J6JDH6</accession>
<dbReference type="AlphaFoldDB" id="A0A8J6JDH6"/>
<dbReference type="GO" id="GO:0000917">
    <property type="term" value="P:division septum assembly"/>
    <property type="evidence" value="ECO:0007669"/>
    <property type="project" value="UniProtKB-KW"/>
</dbReference>
<dbReference type="InterPro" id="IPR030393">
    <property type="entry name" value="G_ENGB_dom"/>
</dbReference>
<evidence type="ECO:0000256" key="5">
    <source>
        <dbReference type="ARBA" id="ARBA00022741"/>
    </source>
</evidence>
<dbReference type="Proteomes" id="UP000661435">
    <property type="component" value="Unassembled WGS sequence"/>
</dbReference>
<organism evidence="12 13">
    <name type="scientific">Lawsonibacter hominis</name>
    <dbReference type="NCBI Taxonomy" id="2763053"/>
    <lineage>
        <taxon>Bacteria</taxon>
        <taxon>Bacillati</taxon>
        <taxon>Bacillota</taxon>
        <taxon>Clostridia</taxon>
        <taxon>Eubacteriales</taxon>
        <taxon>Oscillospiraceae</taxon>
        <taxon>Lawsonibacter</taxon>
    </lineage>
</organism>
<evidence type="ECO:0000256" key="3">
    <source>
        <dbReference type="ARBA" id="ARBA00022618"/>
    </source>
</evidence>
<evidence type="ECO:0000256" key="2">
    <source>
        <dbReference type="ARBA" id="ARBA00009638"/>
    </source>
</evidence>
<dbReference type="GO" id="GO:0005525">
    <property type="term" value="F:GTP binding"/>
    <property type="evidence" value="ECO:0007669"/>
    <property type="project" value="UniProtKB-UniRule"/>
</dbReference>
<keyword evidence="13" id="KW-1185">Reference proteome</keyword>
<comment type="caution">
    <text evidence="12">The sequence shown here is derived from an EMBL/GenBank/DDBJ whole genome shotgun (WGS) entry which is preliminary data.</text>
</comment>
<comment type="function">
    <text evidence="10">Necessary for normal cell division and for the maintenance of normal septation.</text>
</comment>
<evidence type="ECO:0000256" key="10">
    <source>
        <dbReference type="HAMAP-Rule" id="MF_00321"/>
    </source>
</evidence>
<dbReference type="RefSeq" id="WP_186906574.1">
    <property type="nucleotide sequence ID" value="NZ_JACOPP010000002.1"/>
</dbReference>
<evidence type="ECO:0000256" key="9">
    <source>
        <dbReference type="ARBA" id="ARBA00023306"/>
    </source>
</evidence>
<dbReference type="EMBL" id="JACOPP010000002">
    <property type="protein sequence ID" value="MBC5732689.1"/>
    <property type="molecule type" value="Genomic_DNA"/>
</dbReference>
<evidence type="ECO:0000256" key="8">
    <source>
        <dbReference type="ARBA" id="ARBA00023210"/>
    </source>
</evidence>
<name>A0A8J6JDH6_9FIRM</name>
<dbReference type="PANTHER" id="PTHR11649">
    <property type="entry name" value="MSS1/TRME-RELATED GTP-BINDING PROTEIN"/>
    <property type="match status" value="1"/>
</dbReference>
<keyword evidence="8 10" id="KW-0717">Septation</keyword>
<proteinExistence type="inferred from homology"/>
<dbReference type="GO" id="GO:0046872">
    <property type="term" value="F:metal ion binding"/>
    <property type="evidence" value="ECO:0007669"/>
    <property type="project" value="UniProtKB-KW"/>
</dbReference>
<dbReference type="CDD" id="cd01876">
    <property type="entry name" value="YihA_EngB"/>
    <property type="match status" value="1"/>
</dbReference>
<evidence type="ECO:0000256" key="6">
    <source>
        <dbReference type="ARBA" id="ARBA00022842"/>
    </source>
</evidence>
<keyword evidence="4" id="KW-0479">Metal-binding</keyword>
<gene>
    <name evidence="10" type="primary">engB</name>
    <name evidence="12" type="ORF">H8S57_02960</name>
</gene>
<reference evidence="12" key="1">
    <citation type="submission" date="2020-08" db="EMBL/GenBank/DDBJ databases">
        <title>Genome public.</title>
        <authorList>
            <person name="Liu C."/>
            <person name="Sun Q."/>
        </authorList>
    </citation>
    <scope>NUCLEOTIDE SEQUENCE</scope>
    <source>
        <strain evidence="12">NSJ-51</strain>
    </source>
</reference>
<comment type="similarity">
    <text evidence="2 10">Belongs to the TRAFAC class TrmE-Era-EngA-EngB-Septin-like GTPase superfamily. EngB GTPase family.</text>
</comment>
<dbReference type="InterPro" id="IPR019987">
    <property type="entry name" value="GTP-bd_ribosome_bio_YsxC"/>
</dbReference>